<evidence type="ECO:0000313" key="2">
    <source>
        <dbReference type="Proteomes" id="UP000033661"/>
    </source>
</evidence>
<dbReference type="Proteomes" id="UP000033661">
    <property type="component" value="Unassembled WGS sequence"/>
</dbReference>
<reference evidence="1 2" key="1">
    <citation type="submission" date="2015-02" db="EMBL/GenBank/DDBJ databases">
        <title>Genome Sequencing of Rickettsiales.</title>
        <authorList>
            <person name="Daugherty S.C."/>
            <person name="Su Q."/>
            <person name="Abolude K."/>
            <person name="Beier-Sexton M."/>
            <person name="Carlyon J.A."/>
            <person name="Carter R."/>
            <person name="Day N.P."/>
            <person name="Dumler S.J."/>
            <person name="Dyachenko V."/>
            <person name="Godinez A."/>
            <person name="Kurtti T.J."/>
            <person name="Lichay M."/>
            <person name="Mullins K.E."/>
            <person name="Ott S."/>
            <person name="Pappas-Brown V."/>
            <person name="Paris D.H."/>
            <person name="Patel P."/>
            <person name="Richards A.L."/>
            <person name="Sadzewicz L."/>
            <person name="Sears K."/>
            <person name="Seidman D."/>
            <person name="Sengamalay N."/>
            <person name="Stenos J."/>
            <person name="Tallon L.J."/>
            <person name="Vincent G."/>
            <person name="Fraser C.M."/>
            <person name="Munderloh U."/>
            <person name="Dunning-Hotopp J.C."/>
        </authorList>
    </citation>
    <scope>NUCLEOTIDE SEQUENCE [LARGE SCALE GENOMIC DNA]</scope>
    <source>
        <strain evidence="1 2">RML An4</strain>
    </source>
</reference>
<gene>
    <name evidence="1" type="ORF">RBEAN4_0814</name>
</gene>
<organism evidence="1 2">
    <name type="scientific">Rickettsia bellii str. RML An4</name>
    <dbReference type="NCBI Taxonomy" id="1359193"/>
    <lineage>
        <taxon>Bacteria</taxon>
        <taxon>Pseudomonadati</taxon>
        <taxon>Pseudomonadota</taxon>
        <taxon>Alphaproteobacteria</taxon>
        <taxon>Rickettsiales</taxon>
        <taxon>Rickettsiaceae</taxon>
        <taxon>Rickettsieae</taxon>
        <taxon>Rickettsia</taxon>
        <taxon>belli group</taxon>
    </lineage>
</organism>
<dbReference type="EMBL" id="LAOI01000001">
    <property type="protein sequence ID" value="KJV89827.1"/>
    <property type="molecule type" value="Genomic_DNA"/>
</dbReference>
<name>A0A0F3QC29_RICBE</name>
<sequence>MSLATNKSILVLFEKLATLSFADNPLLYYMYAPVISWGTPCSFPNKTSSTSFLFILII</sequence>
<proteinExistence type="predicted"/>
<evidence type="ECO:0000313" key="1">
    <source>
        <dbReference type="EMBL" id="KJV89827.1"/>
    </source>
</evidence>
<accession>A0A0F3QC29</accession>
<dbReference type="AlphaFoldDB" id="A0A0F3QC29"/>
<comment type="caution">
    <text evidence="1">The sequence shown here is derived from an EMBL/GenBank/DDBJ whole genome shotgun (WGS) entry which is preliminary data.</text>
</comment>
<keyword evidence="2" id="KW-1185">Reference proteome</keyword>
<dbReference type="PATRIC" id="fig|1359193.3.peg.788"/>
<protein>
    <submittedName>
        <fullName evidence="1">Uncharacterized protein</fullName>
    </submittedName>
</protein>